<proteinExistence type="predicted"/>
<evidence type="ECO:0000313" key="3">
    <source>
        <dbReference type="Proteomes" id="UP001524501"/>
    </source>
</evidence>
<keyword evidence="3" id="KW-1185">Reference proteome</keyword>
<comment type="caution">
    <text evidence="2">The sequence shown here is derived from an EMBL/GenBank/DDBJ whole genome shotgun (WGS) entry which is preliminary data.</text>
</comment>
<name>A0ABT1QG61_9NOCA</name>
<feature type="compositionally biased region" description="Low complexity" evidence="1">
    <location>
        <begin position="1"/>
        <end position="17"/>
    </location>
</feature>
<accession>A0ABT1QG61</accession>
<gene>
    <name evidence="2" type="ORF">NOF53_16500</name>
</gene>
<reference evidence="2 3" key="1">
    <citation type="submission" date="2022-07" db="EMBL/GenBank/DDBJ databases">
        <title>Degradation activity of malathion, p-nitrophenol and potential low-temperature adaptation strategy of Rhodococcus sp. FXJ9.536.</title>
        <authorList>
            <person name="Huang J."/>
            <person name="Huang Y."/>
        </authorList>
    </citation>
    <scope>NUCLEOTIDE SEQUENCE [LARGE SCALE GENOMIC DNA]</scope>
    <source>
        <strain evidence="2 3">FXJ9.536</strain>
    </source>
</reference>
<sequence length="146" mass="16400">MLETTAAPSTTSTVPVAGSDVPCRAHTTRGRIGDREARRVPVRADTTQRSRDLDWVRHCLRVCDLLTNVQSLSQSDRALVAFAIEWAPYGGADAEELFIKFGVHRNRFLSMLQAAMIPRRSDLKRLCAVKATLGTDILRAWQRDHR</sequence>
<feature type="region of interest" description="Disordered" evidence="1">
    <location>
        <begin position="1"/>
        <end position="25"/>
    </location>
</feature>
<protein>
    <recommendedName>
        <fullName evidence="4">DUF3263 domain-containing protein</fullName>
    </recommendedName>
</protein>
<dbReference type="EMBL" id="JANFQF010000013">
    <property type="protein sequence ID" value="MCQ4120750.1"/>
    <property type="molecule type" value="Genomic_DNA"/>
</dbReference>
<evidence type="ECO:0008006" key="4">
    <source>
        <dbReference type="Google" id="ProtNLM"/>
    </source>
</evidence>
<dbReference type="Proteomes" id="UP001524501">
    <property type="component" value="Unassembled WGS sequence"/>
</dbReference>
<organism evidence="2 3">
    <name type="scientific">Rhodococcus tibetensis</name>
    <dbReference type="NCBI Taxonomy" id="2965064"/>
    <lineage>
        <taxon>Bacteria</taxon>
        <taxon>Bacillati</taxon>
        <taxon>Actinomycetota</taxon>
        <taxon>Actinomycetes</taxon>
        <taxon>Mycobacteriales</taxon>
        <taxon>Nocardiaceae</taxon>
        <taxon>Rhodococcus</taxon>
    </lineage>
</organism>
<evidence type="ECO:0000256" key="1">
    <source>
        <dbReference type="SAM" id="MobiDB-lite"/>
    </source>
</evidence>
<dbReference type="RefSeq" id="WP_255970623.1">
    <property type="nucleotide sequence ID" value="NZ_JANFQF010000013.1"/>
</dbReference>
<evidence type="ECO:0000313" key="2">
    <source>
        <dbReference type="EMBL" id="MCQ4120750.1"/>
    </source>
</evidence>